<reference evidence="4" key="4">
    <citation type="submission" date="2025-09" db="UniProtKB">
        <authorList>
            <consortium name="Ensembl"/>
        </authorList>
    </citation>
    <scope>IDENTIFICATION</scope>
</reference>
<feature type="region of interest" description="Disordered" evidence="2">
    <location>
        <begin position="277"/>
        <end position="297"/>
    </location>
</feature>
<dbReference type="GeneTree" id="ENSGT00940000165751"/>
<name>K7EXU3_PELSI</name>
<dbReference type="Ensembl" id="ENSPSIT00000000603.1">
    <property type="protein sequence ID" value="ENSPSIP00000000603.1"/>
    <property type="gene ID" value="ENSPSIG00000000603.1"/>
</dbReference>
<proteinExistence type="predicted"/>
<dbReference type="Gene3D" id="1.10.4020.10">
    <property type="entry name" value="DNA breaking-rejoining enzymes"/>
    <property type="match status" value="1"/>
</dbReference>
<dbReference type="STRING" id="13735.ENSPSIP00000000603"/>
<accession>K7EXU3</accession>
<dbReference type="InterPro" id="IPR038269">
    <property type="entry name" value="SCAN_sf"/>
</dbReference>
<dbReference type="HOGENOM" id="CLU_873023_0_0_1"/>
<evidence type="ECO:0000313" key="5">
    <source>
        <dbReference type="Proteomes" id="UP000007267"/>
    </source>
</evidence>
<feature type="coiled-coil region" evidence="1">
    <location>
        <begin position="46"/>
        <end position="73"/>
    </location>
</feature>
<dbReference type="SUPFAM" id="SSF47353">
    <property type="entry name" value="Retrovirus capsid dimerization domain-like"/>
    <property type="match status" value="1"/>
</dbReference>
<keyword evidence="5" id="KW-1185">Reference proteome</keyword>
<evidence type="ECO:0000256" key="2">
    <source>
        <dbReference type="SAM" id="MobiDB-lite"/>
    </source>
</evidence>
<dbReference type="PANTHER" id="PTHR46888:SF11">
    <property type="entry name" value="SCAN BOX DOMAIN-CONTAINING PROTEIN"/>
    <property type="match status" value="1"/>
</dbReference>
<organism evidence="4 5">
    <name type="scientific">Pelodiscus sinensis</name>
    <name type="common">Chinese softshell turtle</name>
    <name type="synonym">Trionyx sinensis</name>
    <dbReference type="NCBI Taxonomy" id="13735"/>
    <lineage>
        <taxon>Eukaryota</taxon>
        <taxon>Metazoa</taxon>
        <taxon>Chordata</taxon>
        <taxon>Craniata</taxon>
        <taxon>Vertebrata</taxon>
        <taxon>Euteleostomi</taxon>
        <taxon>Archelosauria</taxon>
        <taxon>Testudinata</taxon>
        <taxon>Testudines</taxon>
        <taxon>Cryptodira</taxon>
        <taxon>Trionychia</taxon>
        <taxon>Trionychidae</taxon>
        <taxon>Pelodiscus</taxon>
    </lineage>
</organism>
<keyword evidence="1" id="KW-0175">Coiled coil</keyword>
<dbReference type="PROSITE" id="PS50804">
    <property type="entry name" value="SCAN_BOX"/>
    <property type="match status" value="1"/>
</dbReference>
<evidence type="ECO:0000259" key="3">
    <source>
        <dbReference type="PROSITE" id="PS50804"/>
    </source>
</evidence>
<dbReference type="Pfam" id="PF02023">
    <property type="entry name" value="SCAN"/>
    <property type="match status" value="1"/>
</dbReference>
<dbReference type="Proteomes" id="UP000007267">
    <property type="component" value="Unassembled WGS sequence"/>
</dbReference>
<dbReference type="eggNOG" id="ENOG502S6RZ">
    <property type="taxonomic scope" value="Eukaryota"/>
</dbReference>
<dbReference type="InterPro" id="IPR003309">
    <property type="entry name" value="SCAN_dom"/>
</dbReference>
<evidence type="ECO:0000256" key="1">
    <source>
        <dbReference type="SAM" id="Coils"/>
    </source>
</evidence>
<dbReference type="EMBL" id="AGCU01103339">
    <property type="status" value="NOT_ANNOTATED_CDS"/>
    <property type="molecule type" value="Genomic_DNA"/>
</dbReference>
<reference evidence="5" key="1">
    <citation type="submission" date="2011-10" db="EMBL/GenBank/DDBJ databases">
        <authorList>
            <consortium name="Soft-shell Turtle Genome Consortium"/>
        </authorList>
    </citation>
    <scope>NUCLEOTIDE SEQUENCE [LARGE SCALE GENOMIC DNA]</scope>
    <source>
        <strain evidence="5">Daiwa-1</strain>
    </source>
</reference>
<feature type="compositionally biased region" description="Polar residues" evidence="2">
    <location>
        <begin position="1"/>
        <end position="13"/>
    </location>
</feature>
<protein>
    <recommendedName>
        <fullName evidence="3">SCAN box domain-containing protein</fullName>
    </recommendedName>
</protein>
<feature type="domain" description="SCAN box" evidence="3">
    <location>
        <begin position="199"/>
        <end position="275"/>
    </location>
</feature>
<sequence length="319" mass="36753">MKKANKQQLTTLLMRNDQRAREQFPPDATDVVAEEIRKQQALKKMELEQESTLAELRRKVKEADVEREQQVKEADYARRMQELAAAESSKRLQLQIPEAQQKVQQPESPSPLASKRWERVYAIYKDNEDIEEFLATLKCICSVNWIPDEWRMPVLMTRLTGKAREVFNDMGEEEALDYGQFKDYALKRFRVTPEPHWVKFRSFKMSSDCTYVECAHKLMGFVKRWVMGAKVNGNYEQLLDLLTLEQFLNVVPDQVRAAVCDREPESVLRAAEIADAHTQNRAQDGHRPLGKTQNLSPQFRPLVPNAVPAGTMAPTGAFV</sequence>
<reference evidence="5" key="2">
    <citation type="journal article" date="2013" name="Nat. Genet.">
        <title>The draft genomes of soft-shell turtle and green sea turtle yield insights into the development and evolution of the turtle-specific body plan.</title>
        <authorList>
            <person name="Wang Z."/>
            <person name="Pascual-Anaya J."/>
            <person name="Zadissa A."/>
            <person name="Li W."/>
            <person name="Niimura Y."/>
            <person name="Huang Z."/>
            <person name="Li C."/>
            <person name="White S."/>
            <person name="Xiong Z."/>
            <person name="Fang D."/>
            <person name="Wang B."/>
            <person name="Ming Y."/>
            <person name="Chen Y."/>
            <person name="Zheng Y."/>
            <person name="Kuraku S."/>
            <person name="Pignatelli M."/>
            <person name="Herrero J."/>
            <person name="Beal K."/>
            <person name="Nozawa M."/>
            <person name="Li Q."/>
            <person name="Wang J."/>
            <person name="Zhang H."/>
            <person name="Yu L."/>
            <person name="Shigenobu S."/>
            <person name="Wang J."/>
            <person name="Liu J."/>
            <person name="Flicek P."/>
            <person name="Searle S."/>
            <person name="Wang J."/>
            <person name="Kuratani S."/>
            <person name="Yin Y."/>
            <person name="Aken B."/>
            <person name="Zhang G."/>
            <person name="Irie N."/>
        </authorList>
    </citation>
    <scope>NUCLEOTIDE SEQUENCE [LARGE SCALE GENOMIC DNA]</scope>
    <source>
        <strain evidence="5">Daiwa-1</strain>
    </source>
</reference>
<evidence type="ECO:0000313" key="4">
    <source>
        <dbReference type="Ensembl" id="ENSPSIP00000000603.1"/>
    </source>
</evidence>
<dbReference type="PANTHER" id="PTHR46888">
    <property type="entry name" value="ZINC KNUCKLE DOMAINCONTAINING PROTEIN-RELATED"/>
    <property type="match status" value="1"/>
</dbReference>
<feature type="region of interest" description="Disordered" evidence="2">
    <location>
        <begin position="1"/>
        <end position="27"/>
    </location>
</feature>
<dbReference type="OMA" id="HIYLKES"/>
<dbReference type="AlphaFoldDB" id="K7EXU3"/>
<reference evidence="4" key="3">
    <citation type="submission" date="2025-08" db="UniProtKB">
        <authorList>
            <consortium name="Ensembl"/>
        </authorList>
    </citation>
    <scope>IDENTIFICATION</scope>
</reference>